<accession>A0A9D4JNW2</accession>
<dbReference type="AlphaFoldDB" id="A0A9D4JNW2"/>
<reference evidence="1" key="2">
    <citation type="submission" date="2020-11" db="EMBL/GenBank/DDBJ databases">
        <authorList>
            <person name="McCartney M.A."/>
            <person name="Auch B."/>
            <person name="Kono T."/>
            <person name="Mallez S."/>
            <person name="Becker A."/>
            <person name="Gohl D.M."/>
            <person name="Silverstein K.A.T."/>
            <person name="Koren S."/>
            <person name="Bechman K.B."/>
            <person name="Herman A."/>
            <person name="Abrahante J.E."/>
            <person name="Garbe J."/>
        </authorList>
    </citation>
    <scope>NUCLEOTIDE SEQUENCE</scope>
    <source>
        <strain evidence="1">Duluth1</strain>
        <tissue evidence="1">Whole animal</tissue>
    </source>
</reference>
<evidence type="ECO:0000313" key="1">
    <source>
        <dbReference type="EMBL" id="KAH3815598.1"/>
    </source>
</evidence>
<organism evidence="1 2">
    <name type="scientific">Dreissena polymorpha</name>
    <name type="common">Zebra mussel</name>
    <name type="synonym">Mytilus polymorpha</name>
    <dbReference type="NCBI Taxonomy" id="45954"/>
    <lineage>
        <taxon>Eukaryota</taxon>
        <taxon>Metazoa</taxon>
        <taxon>Spiralia</taxon>
        <taxon>Lophotrochozoa</taxon>
        <taxon>Mollusca</taxon>
        <taxon>Bivalvia</taxon>
        <taxon>Autobranchia</taxon>
        <taxon>Heteroconchia</taxon>
        <taxon>Euheterodonta</taxon>
        <taxon>Imparidentia</taxon>
        <taxon>Neoheterodontei</taxon>
        <taxon>Myida</taxon>
        <taxon>Dreissenoidea</taxon>
        <taxon>Dreissenidae</taxon>
        <taxon>Dreissena</taxon>
    </lineage>
</organism>
<comment type="caution">
    <text evidence="1">The sequence shown here is derived from an EMBL/GenBank/DDBJ whole genome shotgun (WGS) entry which is preliminary data.</text>
</comment>
<gene>
    <name evidence="1" type="ORF">DPMN_144126</name>
</gene>
<proteinExistence type="predicted"/>
<protein>
    <submittedName>
        <fullName evidence="1">Uncharacterized protein</fullName>
    </submittedName>
</protein>
<name>A0A9D4JNW2_DREPO</name>
<dbReference type="Proteomes" id="UP000828390">
    <property type="component" value="Unassembled WGS sequence"/>
</dbReference>
<reference evidence="1" key="1">
    <citation type="journal article" date="2019" name="bioRxiv">
        <title>The Genome of the Zebra Mussel, Dreissena polymorpha: A Resource for Invasive Species Research.</title>
        <authorList>
            <person name="McCartney M.A."/>
            <person name="Auch B."/>
            <person name="Kono T."/>
            <person name="Mallez S."/>
            <person name="Zhang Y."/>
            <person name="Obille A."/>
            <person name="Becker A."/>
            <person name="Abrahante J.E."/>
            <person name="Garbe J."/>
            <person name="Badalamenti J.P."/>
            <person name="Herman A."/>
            <person name="Mangelson H."/>
            <person name="Liachko I."/>
            <person name="Sullivan S."/>
            <person name="Sone E.D."/>
            <person name="Koren S."/>
            <person name="Silverstein K.A.T."/>
            <person name="Beckman K.B."/>
            <person name="Gohl D.M."/>
        </authorList>
    </citation>
    <scope>NUCLEOTIDE SEQUENCE</scope>
    <source>
        <strain evidence="1">Duluth1</strain>
        <tissue evidence="1">Whole animal</tissue>
    </source>
</reference>
<dbReference type="EMBL" id="JAIWYP010000006">
    <property type="protein sequence ID" value="KAH3815598.1"/>
    <property type="molecule type" value="Genomic_DNA"/>
</dbReference>
<evidence type="ECO:0000313" key="2">
    <source>
        <dbReference type="Proteomes" id="UP000828390"/>
    </source>
</evidence>
<sequence length="66" mass="7395">MGAHARDTDILQALIDQSTDLNLHQVHDKTASLLDLVFTTNPSLIKLTERPKPRCIADHDIEVADY</sequence>
<keyword evidence="2" id="KW-1185">Reference proteome</keyword>